<dbReference type="GO" id="GO:0016891">
    <property type="term" value="F:RNA endonuclease activity producing 5'-phosphomonoesters, hydrolytic mechanism"/>
    <property type="evidence" value="ECO:0007669"/>
    <property type="project" value="TreeGrafter"/>
</dbReference>
<accession>A0A7J3Z878</accession>
<gene>
    <name evidence="6" type="ORF">ENM66_03270</name>
    <name evidence="5" type="ORF">ENP99_00950</name>
</gene>
<evidence type="ECO:0000256" key="1">
    <source>
        <dbReference type="ARBA" id="ARBA00022801"/>
    </source>
</evidence>
<evidence type="ECO:0000313" key="5">
    <source>
        <dbReference type="EMBL" id="HEH30675.1"/>
    </source>
</evidence>
<reference evidence="6" key="1">
    <citation type="journal article" date="2020" name="mSystems">
        <title>Genome- and Community-Level Interaction Insights into Carbon Utilization and Element Cycling Functions of Hydrothermarchaeota in Hydrothermal Sediment.</title>
        <authorList>
            <person name="Zhou Z."/>
            <person name="Liu Y."/>
            <person name="Xu W."/>
            <person name="Pan J."/>
            <person name="Luo Z.H."/>
            <person name="Li M."/>
        </authorList>
    </citation>
    <scope>NUCLEOTIDE SEQUENCE [LARGE SCALE GENOMIC DNA]</scope>
    <source>
        <strain evidence="6">SpSt-1105</strain>
        <strain evidence="5">SpSt-27</strain>
    </source>
</reference>
<dbReference type="InterPro" id="IPR025202">
    <property type="entry name" value="PLD-like_dom"/>
</dbReference>
<dbReference type="EMBL" id="DRYQ01000049">
    <property type="protein sequence ID" value="HHQ50353.1"/>
    <property type="molecule type" value="Genomic_DNA"/>
</dbReference>
<protein>
    <recommendedName>
        <fullName evidence="4">PLD phosphodiesterase domain-containing protein</fullName>
    </recommendedName>
</protein>
<dbReference type="PANTHER" id="PTHR43856:SF1">
    <property type="entry name" value="MITOCHONDRIAL CARDIOLIPIN HYDROLASE"/>
    <property type="match status" value="1"/>
</dbReference>
<proteinExistence type="predicted"/>
<dbReference type="InterPro" id="IPR001736">
    <property type="entry name" value="PLipase_D/transphosphatidylase"/>
</dbReference>
<evidence type="ECO:0000259" key="4">
    <source>
        <dbReference type="PROSITE" id="PS50035"/>
    </source>
</evidence>
<dbReference type="PROSITE" id="PS50035">
    <property type="entry name" value="PLD"/>
    <property type="match status" value="1"/>
</dbReference>
<evidence type="ECO:0000256" key="2">
    <source>
        <dbReference type="ARBA" id="ARBA00022963"/>
    </source>
</evidence>
<dbReference type="GO" id="GO:0016042">
    <property type="term" value="P:lipid catabolic process"/>
    <property type="evidence" value="ECO:0007669"/>
    <property type="project" value="UniProtKB-KW"/>
</dbReference>
<name>A0A7J3Z878_9CREN</name>
<dbReference type="Pfam" id="PF13091">
    <property type="entry name" value="PLDc_2"/>
    <property type="match status" value="1"/>
</dbReference>
<dbReference type="InterPro" id="IPR051406">
    <property type="entry name" value="PLD_domain"/>
</dbReference>
<evidence type="ECO:0000313" key="6">
    <source>
        <dbReference type="EMBL" id="HHQ50353.1"/>
    </source>
</evidence>
<keyword evidence="2" id="KW-0442">Lipid degradation</keyword>
<dbReference type="PANTHER" id="PTHR43856">
    <property type="entry name" value="CARDIOLIPIN HYDROLASE"/>
    <property type="match status" value="1"/>
</dbReference>
<keyword evidence="1" id="KW-0378">Hydrolase</keyword>
<sequence length="774" mass="88090">MFLNASGSLQGLFQELNLIVLNSILGENYMSISRKYQRQGLVALYAFTPFKIIYTSSSTQSAGDSTVITFWYPSNATGYYCEKADTQFLSKSIQEVVNQCKKLNELWRVPLREKVYDQIHIYRVFPAIEFSPQCRKYVLIIDCDLLDYFIGKKPEDKARESIKSANKNHTFVLAEYSYESINRPSFCRYGLVLITHRQTCPLISVCPLMGLHTSSSCPYFITWSSAKENYAGLYKVVADIKIRLREFESQQFKVVKTLVIVPYRGKPLFEVVFVDPVNILAYYDAINFLPKKYIDVMLRAKLSKTLGIRLYMTSALKISFNDKVLEELINDLRKDLLVWSWLEFKAGLLALAQGIPGEAKKNPYIPWSKLEQILCGQLSTENRKKILHSIFSGNITEMQRAIRFIVIHTIAHMILMNLWSTLGLSSDELSYVIVPRNDSFNVWIFEATSGGYGYLRHLAEHREALYSIISDALQSSVDSRHCVVSVDKNTLSMLYSLVSSTINGLKLALPQQAVQLDSVHIRLQTLIDNISMLYNSYNITPHDYTVYRCLANIIPGELKEHFNKVIDKFLEVFNLFDGTIGKHYIEEGCISGPFLQPFSVSCSISKTLAVGISQQSIELPLKGSVLKWIKTAKSSIDIMTWVLSVYDFDELVKALKKACENNAKIRILLGKGIFSDENALNIAVKSLERLFQDLGKCLEARLYEKEQLHAKMILIDGITLIQGSFNLTKAALTSNKESALIIMKPEEVKKISEEFNKLWNEAKPITKPNDLTQH</sequence>
<dbReference type="SUPFAM" id="SSF56024">
    <property type="entry name" value="Phospholipase D/nuclease"/>
    <property type="match status" value="1"/>
</dbReference>
<comment type="caution">
    <text evidence="6">The sequence shown here is derived from an EMBL/GenBank/DDBJ whole genome shotgun (WGS) entry which is preliminary data.</text>
</comment>
<dbReference type="AlphaFoldDB" id="A0A7J3Z878"/>
<keyword evidence="3" id="KW-0443">Lipid metabolism</keyword>
<organism evidence="6">
    <name type="scientific">Ignisphaera aggregans</name>
    <dbReference type="NCBI Taxonomy" id="334771"/>
    <lineage>
        <taxon>Archaea</taxon>
        <taxon>Thermoproteota</taxon>
        <taxon>Thermoprotei</taxon>
        <taxon>Desulfurococcales</taxon>
        <taxon>Desulfurococcaceae</taxon>
        <taxon>Ignisphaera</taxon>
    </lineage>
</organism>
<feature type="domain" description="PLD phosphodiesterase" evidence="4">
    <location>
        <begin position="704"/>
        <end position="731"/>
    </location>
</feature>
<dbReference type="Gene3D" id="3.30.870.10">
    <property type="entry name" value="Endonuclease Chain A"/>
    <property type="match status" value="1"/>
</dbReference>
<dbReference type="EMBL" id="DSLL01000007">
    <property type="protein sequence ID" value="HEH30675.1"/>
    <property type="molecule type" value="Genomic_DNA"/>
</dbReference>
<evidence type="ECO:0000256" key="3">
    <source>
        <dbReference type="ARBA" id="ARBA00023098"/>
    </source>
</evidence>